<keyword evidence="2" id="KW-1133">Transmembrane helix</keyword>
<evidence type="ECO:0000256" key="2">
    <source>
        <dbReference type="SAM" id="Phobius"/>
    </source>
</evidence>
<accession>A0A6G0XTP5</accession>
<feature type="transmembrane region" description="Helical" evidence="2">
    <location>
        <begin position="174"/>
        <end position="194"/>
    </location>
</feature>
<evidence type="ECO:0000256" key="1">
    <source>
        <dbReference type="SAM" id="MobiDB-lite"/>
    </source>
</evidence>
<comment type="caution">
    <text evidence="3">The sequence shown here is derived from an EMBL/GenBank/DDBJ whole genome shotgun (WGS) entry which is preliminary data.</text>
</comment>
<feature type="region of interest" description="Disordered" evidence="1">
    <location>
        <begin position="1"/>
        <end position="21"/>
    </location>
</feature>
<evidence type="ECO:0000313" key="3">
    <source>
        <dbReference type="EMBL" id="KAF0743811.1"/>
    </source>
</evidence>
<feature type="transmembrane region" description="Helical" evidence="2">
    <location>
        <begin position="346"/>
        <end position="367"/>
    </location>
</feature>
<feature type="compositionally biased region" description="Polar residues" evidence="1">
    <location>
        <begin position="881"/>
        <end position="893"/>
    </location>
</feature>
<organism evidence="3 4">
    <name type="scientific">Aphanomyces euteiches</name>
    <dbReference type="NCBI Taxonomy" id="100861"/>
    <lineage>
        <taxon>Eukaryota</taxon>
        <taxon>Sar</taxon>
        <taxon>Stramenopiles</taxon>
        <taxon>Oomycota</taxon>
        <taxon>Saprolegniomycetes</taxon>
        <taxon>Saprolegniales</taxon>
        <taxon>Verrucalvaceae</taxon>
        <taxon>Aphanomyces</taxon>
    </lineage>
</organism>
<sequence>MADSKEPKSPVRPFSHDMHQDVARVDGHVTETAAEVKETAREVKTDFSHIKVDITRSPRSGGESPTMKGKFLGKMETLKKLSPTKEDMVAGVNKLKNLWRYRSSTASDGDGDMDDGYSSSEDEEEGWEAVLNKPIEEILANHSQRKWKDAPDYLLRNLSIHTLVQLPITHRRKLYLIVTGPCLALLVTIANWVLAASIFFMYFLLVGFGSAVYAWAVLVGILPRPELRTYGAAFKLEYEALKLFLRLEWEACLDYRVRQPRIDELVSTDDKEHKKRILHQLVMTVLDNIRSDVDGSKRFKEVTGTISLGSVVVGATLYTLFVFFTFVKTQMEFQEMNTRFFDGLAIILPFLLAEELAVFLARVTLVIKWFSVFLHDNTVVQMFVDKEPDEASKSAFINDARTMCKRIGVGAWDMTGIASAMTAVWTIFFLYQSYYVDCKSSGIDPGPAGLADTMFWSMVLYSIVIIALCYLPFTQWFAGNSESDEKYLAMLKSCQTFMVMNRLSAVQHEISVAIRKEYARVRGVPVGQHVSHEEKRMLRTFRAGILKTFDKADFVSFFLYTICLTLVDFDSPDGENEFYRHHVKQLRLRGSYLHCGKLEIPIDKLQKVEIELFAAQSGVDPWEEDGDKKPKEKPQGAIVPSLFDFEVLDAPVGDSFVDKEVYELSQLLENPSVRDFAVYRNPYVDKVVLGLELKMMERNDKRKGITTNVLASVYLLAMTINGKYEIGHGPIFLRGAALEKKTLKMEGVDVIFEKVSGKILPRYVRRCCLATSHEKRLFDQADEYLKGLIPHGAPGGGNTESKHLVRTGSASHLSPPEYRTASASTFSPVLYRTGSGHLKADMTPQREPNESMQRRPSVRDAQRQGSDSALEPVHQRPSVRDLSSWSALPSNSV</sequence>
<feature type="transmembrane region" description="Helical" evidence="2">
    <location>
        <begin position="306"/>
        <end position="326"/>
    </location>
</feature>
<gene>
    <name evidence="3" type="ORF">Ae201684_001457</name>
</gene>
<keyword evidence="4" id="KW-1185">Reference proteome</keyword>
<proteinExistence type="predicted"/>
<name>A0A6G0XTP5_9STRA</name>
<feature type="region of interest" description="Disordered" evidence="1">
    <location>
        <begin position="789"/>
        <end position="893"/>
    </location>
</feature>
<reference evidence="3 4" key="1">
    <citation type="submission" date="2019-07" db="EMBL/GenBank/DDBJ databases">
        <title>Genomics analysis of Aphanomyces spp. identifies a new class of oomycete effector associated with host adaptation.</title>
        <authorList>
            <person name="Gaulin E."/>
        </authorList>
    </citation>
    <scope>NUCLEOTIDE SEQUENCE [LARGE SCALE GENOMIC DNA]</scope>
    <source>
        <strain evidence="3 4">ATCC 201684</strain>
    </source>
</reference>
<keyword evidence="2" id="KW-0812">Transmembrane</keyword>
<dbReference type="VEuPathDB" id="FungiDB:AeMF1_002696"/>
<dbReference type="Proteomes" id="UP000481153">
    <property type="component" value="Unassembled WGS sequence"/>
</dbReference>
<feature type="transmembrane region" description="Helical" evidence="2">
    <location>
        <begin position="200"/>
        <end position="222"/>
    </location>
</feature>
<evidence type="ECO:0000313" key="4">
    <source>
        <dbReference type="Proteomes" id="UP000481153"/>
    </source>
</evidence>
<feature type="transmembrane region" description="Helical" evidence="2">
    <location>
        <begin position="411"/>
        <end position="434"/>
    </location>
</feature>
<feature type="compositionally biased region" description="Basic and acidic residues" evidence="1">
    <location>
        <begin position="847"/>
        <end position="862"/>
    </location>
</feature>
<protein>
    <submittedName>
        <fullName evidence="3">Uncharacterized protein</fullName>
    </submittedName>
</protein>
<keyword evidence="2" id="KW-0472">Membrane</keyword>
<feature type="transmembrane region" description="Helical" evidence="2">
    <location>
        <begin position="454"/>
        <end position="473"/>
    </location>
</feature>
<dbReference type="AlphaFoldDB" id="A0A6G0XTP5"/>
<dbReference type="EMBL" id="VJMJ01000012">
    <property type="protein sequence ID" value="KAF0743811.1"/>
    <property type="molecule type" value="Genomic_DNA"/>
</dbReference>